<feature type="domain" description="UspA" evidence="2">
    <location>
        <begin position="149"/>
        <end position="273"/>
    </location>
</feature>
<dbReference type="Pfam" id="PF00582">
    <property type="entry name" value="Usp"/>
    <property type="match status" value="2"/>
</dbReference>
<dbReference type="PANTHER" id="PTHR46268:SF6">
    <property type="entry name" value="UNIVERSAL STRESS PROTEIN UP12"/>
    <property type="match status" value="1"/>
</dbReference>
<comment type="similarity">
    <text evidence="1">Belongs to the universal stress protein A family.</text>
</comment>
<dbReference type="AlphaFoldDB" id="A0A1T5B8B0"/>
<sequence>MKTILVPIDFSASSEKALSVAKGIAAKTGSQLILMYVYPAYVSDIAISETIYSLPAYQQLEEDHRKQLHNHVDQLNREEFSAEAIWLGGTIGEEIIKQARKSKADLIVMGRTGKGSFLDKLVGSSTTSIARDAPCAVLIVPAQTTKFSFKKVVYATQLEYEENDIIAQVKNLVKHLGATLTFLKVDAWTQPDIQPDGQFIDQIGAQFNVAADDIVVMKNQKVINGIEAYCDQVQADLIVVSARERGLIEEYLINPSLTKKLVLDTHLPLLVYHLKPD</sequence>
<dbReference type="RefSeq" id="WP_082212736.1">
    <property type="nucleotide sequence ID" value="NZ_FUZA01000001.1"/>
</dbReference>
<gene>
    <name evidence="3" type="ORF">SAMN05660293_00109</name>
</gene>
<dbReference type="EMBL" id="FUZA01000001">
    <property type="protein sequence ID" value="SKB43405.1"/>
    <property type="molecule type" value="Genomic_DNA"/>
</dbReference>
<dbReference type="PANTHER" id="PTHR46268">
    <property type="entry name" value="STRESS RESPONSE PROTEIN NHAX"/>
    <property type="match status" value="1"/>
</dbReference>
<feature type="domain" description="UspA" evidence="2">
    <location>
        <begin position="1"/>
        <end position="141"/>
    </location>
</feature>
<dbReference type="OrthoDB" id="9788959at2"/>
<evidence type="ECO:0000259" key="2">
    <source>
        <dbReference type="Pfam" id="PF00582"/>
    </source>
</evidence>
<evidence type="ECO:0000256" key="1">
    <source>
        <dbReference type="ARBA" id="ARBA00008791"/>
    </source>
</evidence>
<dbReference type="InterPro" id="IPR006016">
    <property type="entry name" value="UspA"/>
</dbReference>
<dbReference type="STRING" id="651661.SAMN05660293_00109"/>
<accession>A0A1T5B8B0</accession>
<organism evidence="3 4">
    <name type="scientific">Dyadobacter psychrophilus</name>
    <dbReference type="NCBI Taxonomy" id="651661"/>
    <lineage>
        <taxon>Bacteria</taxon>
        <taxon>Pseudomonadati</taxon>
        <taxon>Bacteroidota</taxon>
        <taxon>Cytophagia</taxon>
        <taxon>Cytophagales</taxon>
        <taxon>Spirosomataceae</taxon>
        <taxon>Dyadobacter</taxon>
    </lineage>
</organism>
<dbReference type="Proteomes" id="UP000190897">
    <property type="component" value="Unassembled WGS sequence"/>
</dbReference>
<dbReference type="SUPFAM" id="SSF52402">
    <property type="entry name" value="Adenine nucleotide alpha hydrolases-like"/>
    <property type="match status" value="2"/>
</dbReference>
<reference evidence="4" key="1">
    <citation type="submission" date="2017-02" db="EMBL/GenBank/DDBJ databases">
        <authorList>
            <person name="Varghese N."/>
            <person name="Submissions S."/>
        </authorList>
    </citation>
    <scope>NUCLEOTIDE SEQUENCE [LARGE SCALE GENOMIC DNA]</scope>
    <source>
        <strain evidence="4">DSM 22270</strain>
    </source>
</reference>
<name>A0A1T5B8B0_9BACT</name>
<dbReference type="InterPro" id="IPR006015">
    <property type="entry name" value="Universal_stress_UspA"/>
</dbReference>
<dbReference type="PRINTS" id="PR01438">
    <property type="entry name" value="UNVRSLSTRESS"/>
</dbReference>
<dbReference type="InterPro" id="IPR014729">
    <property type="entry name" value="Rossmann-like_a/b/a_fold"/>
</dbReference>
<proteinExistence type="inferred from homology"/>
<dbReference type="Gene3D" id="3.40.50.620">
    <property type="entry name" value="HUPs"/>
    <property type="match status" value="2"/>
</dbReference>
<dbReference type="CDD" id="cd00293">
    <property type="entry name" value="USP-like"/>
    <property type="match status" value="1"/>
</dbReference>
<evidence type="ECO:0000313" key="3">
    <source>
        <dbReference type="EMBL" id="SKB43405.1"/>
    </source>
</evidence>
<protein>
    <submittedName>
        <fullName evidence="3">Nucleotide-binding universal stress protein, UspA family</fullName>
    </submittedName>
</protein>
<evidence type="ECO:0000313" key="4">
    <source>
        <dbReference type="Proteomes" id="UP000190897"/>
    </source>
</evidence>
<keyword evidence="4" id="KW-1185">Reference proteome</keyword>